<dbReference type="Pfam" id="PF00669">
    <property type="entry name" value="Flagellin_N"/>
    <property type="match status" value="1"/>
</dbReference>
<gene>
    <name evidence="6" type="ORF">AVDCRST_MAG34-2577</name>
</gene>
<dbReference type="GO" id="GO:0005198">
    <property type="term" value="F:structural molecule activity"/>
    <property type="evidence" value="ECO:0007669"/>
    <property type="project" value="UniProtKB-UniRule"/>
</dbReference>
<keyword evidence="2 3" id="KW-0975">Bacterial flagellum</keyword>
<proteinExistence type="inferred from homology"/>
<sequence>MTITRVTQSMMSNRSVLSLQAGLGRLARTQEQLSTGRVLNRPSDSPTDTTSAMRIRASMADHHQYARNAEDGLGWLAQIDSTLGSALAQVSRARDIGMQAMNAVSQSPQTREALAVEVDQLRASLISAANTTYLDRPVFGGLVAGTTAYDASGAYVGVSGDVSRSVAKDVHVPVNADGPTVFGPDGASLFDDLAELSTALRAGDYSQVQAKLGTLHTAQGRITSARTDAGTRTNTLERAVQAAKDMTLSLTTSLTELENVDLPRATIDLKMQEVAYQAALAATARLVQPSLVDFLR</sequence>
<evidence type="ECO:0000256" key="1">
    <source>
        <dbReference type="ARBA" id="ARBA00005709"/>
    </source>
</evidence>
<dbReference type="Pfam" id="PF00700">
    <property type="entry name" value="Flagellin_C"/>
    <property type="match status" value="1"/>
</dbReference>
<dbReference type="AlphaFoldDB" id="A0A6J4MKV0"/>
<evidence type="ECO:0000256" key="3">
    <source>
        <dbReference type="RuleBase" id="RU362073"/>
    </source>
</evidence>
<dbReference type="InterPro" id="IPR001029">
    <property type="entry name" value="Flagellin_N"/>
</dbReference>
<feature type="domain" description="Flagellin C-terminal" evidence="5">
    <location>
        <begin position="215"/>
        <end position="295"/>
    </location>
</feature>
<keyword evidence="6" id="KW-0969">Cilium</keyword>
<evidence type="ECO:0000259" key="5">
    <source>
        <dbReference type="Pfam" id="PF00700"/>
    </source>
</evidence>
<dbReference type="EMBL" id="CADCUI010000069">
    <property type="protein sequence ID" value="CAA9362237.1"/>
    <property type="molecule type" value="Genomic_DNA"/>
</dbReference>
<dbReference type="SUPFAM" id="SSF64518">
    <property type="entry name" value="Phase 1 flagellin"/>
    <property type="match status" value="1"/>
</dbReference>
<evidence type="ECO:0000313" key="6">
    <source>
        <dbReference type="EMBL" id="CAA9362237.1"/>
    </source>
</evidence>
<keyword evidence="3" id="KW-0964">Secreted</keyword>
<dbReference type="InterPro" id="IPR046358">
    <property type="entry name" value="Flagellin_C"/>
</dbReference>
<reference evidence="6" key="1">
    <citation type="submission" date="2020-02" db="EMBL/GenBank/DDBJ databases">
        <authorList>
            <person name="Meier V. D."/>
        </authorList>
    </citation>
    <scope>NUCLEOTIDE SEQUENCE</scope>
    <source>
        <strain evidence="6">AVDCRST_MAG34</strain>
    </source>
</reference>
<comment type="subcellular location">
    <subcellularLocation>
        <location evidence="3">Secreted</location>
    </subcellularLocation>
    <subcellularLocation>
        <location evidence="3">Bacterial flagellum</location>
    </subcellularLocation>
</comment>
<keyword evidence="6" id="KW-0282">Flagellum</keyword>
<name>A0A6J4MKV0_9ACTN</name>
<dbReference type="Gene3D" id="1.20.1330.10">
    <property type="entry name" value="f41 fragment of flagellin, N-terminal domain"/>
    <property type="match status" value="1"/>
</dbReference>
<evidence type="ECO:0000259" key="4">
    <source>
        <dbReference type="Pfam" id="PF00669"/>
    </source>
</evidence>
<keyword evidence="6" id="KW-0966">Cell projection</keyword>
<dbReference type="PANTHER" id="PTHR42792">
    <property type="entry name" value="FLAGELLIN"/>
    <property type="match status" value="1"/>
</dbReference>
<dbReference type="GO" id="GO:0009288">
    <property type="term" value="C:bacterial-type flagellum"/>
    <property type="evidence" value="ECO:0007669"/>
    <property type="project" value="UniProtKB-SubCell"/>
</dbReference>
<protein>
    <recommendedName>
        <fullName evidence="3">Flagellin</fullName>
    </recommendedName>
</protein>
<organism evidence="6">
    <name type="scientific">uncultured Nocardioidaceae bacterium</name>
    <dbReference type="NCBI Taxonomy" id="253824"/>
    <lineage>
        <taxon>Bacteria</taxon>
        <taxon>Bacillati</taxon>
        <taxon>Actinomycetota</taxon>
        <taxon>Actinomycetes</taxon>
        <taxon>Propionibacteriales</taxon>
        <taxon>Nocardioidaceae</taxon>
        <taxon>environmental samples</taxon>
    </lineage>
</organism>
<dbReference type="GO" id="GO:0005576">
    <property type="term" value="C:extracellular region"/>
    <property type="evidence" value="ECO:0007669"/>
    <property type="project" value="UniProtKB-SubCell"/>
</dbReference>
<dbReference type="PANTHER" id="PTHR42792:SF1">
    <property type="entry name" value="FLAGELLAR HOOK-ASSOCIATED PROTEIN 3"/>
    <property type="match status" value="1"/>
</dbReference>
<comment type="function">
    <text evidence="3">Flagellin is the subunit protein which polymerizes to form the filaments of bacterial flagella.</text>
</comment>
<accession>A0A6J4MKV0</accession>
<feature type="domain" description="Flagellin N-terminal" evidence="4">
    <location>
        <begin position="10"/>
        <end position="132"/>
    </location>
</feature>
<evidence type="ECO:0000256" key="2">
    <source>
        <dbReference type="ARBA" id="ARBA00023143"/>
    </source>
</evidence>
<dbReference type="InterPro" id="IPR001492">
    <property type="entry name" value="Flagellin"/>
</dbReference>
<comment type="similarity">
    <text evidence="1 3">Belongs to the bacterial flagellin family.</text>
</comment>